<sequence length="323" mass="35686">MVAIMGPSGAGKSTLLDLMSGRKRYDTGGKIAMNGHELSGHDMQILSSFVEQEDALLGTLTSRETLSYALRLAIPKAKPSFIKERVEHVIDMLGLRSCADTQIGTPLKRGLSGGQKRRVSIGCSLVTYPRILYLDEPTSGLDSTAAKEVISSVGSLAKTEGIMVLASIHQPSYTTLNEFTDLVLLSQGSLCYHGKVGDLEQFLLEIGVGCVPFVPPTDTAMQLLNTDFETNVQSENLSRDVVKQFKSHFESHEKHTCHLVDKLAATTDVTVALREEQVLGITKIWLHSMILGERMTLNYSRYVVVDTHRFHKRGFQLIVHVQW</sequence>
<keyword evidence="2" id="KW-1185">Reference proteome</keyword>
<accession>A0ACC2X696</accession>
<proteinExistence type="predicted"/>
<comment type="caution">
    <text evidence="1">The sequence shown here is derived from an EMBL/GenBank/DDBJ whole genome shotgun (WGS) entry which is preliminary data.</text>
</comment>
<organism evidence="1 2">
    <name type="scientific">Naganishia onofrii</name>
    <dbReference type="NCBI Taxonomy" id="1851511"/>
    <lineage>
        <taxon>Eukaryota</taxon>
        <taxon>Fungi</taxon>
        <taxon>Dikarya</taxon>
        <taxon>Basidiomycota</taxon>
        <taxon>Agaricomycotina</taxon>
        <taxon>Tremellomycetes</taxon>
        <taxon>Filobasidiales</taxon>
        <taxon>Filobasidiaceae</taxon>
        <taxon>Naganishia</taxon>
    </lineage>
</organism>
<dbReference type="EMBL" id="JASBWV010000025">
    <property type="protein sequence ID" value="KAJ9119293.1"/>
    <property type="molecule type" value="Genomic_DNA"/>
</dbReference>
<reference evidence="1" key="1">
    <citation type="submission" date="2023-04" db="EMBL/GenBank/DDBJ databases">
        <title>Draft Genome sequencing of Naganishia species isolated from polar environments using Oxford Nanopore Technology.</title>
        <authorList>
            <person name="Leo P."/>
            <person name="Venkateswaran K."/>
        </authorList>
    </citation>
    <scope>NUCLEOTIDE SEQUENCE</scope>
    <source>
        <strain evidence="1">DBVPG 5303</strain>
    </source>
</reference>
<protein>
    <submittedName>
        <fullName evidence="1">Uncharacterized protein</fullName>
    </submittedName>
</protein>
<gene>
    <name evidence="1" type="ORF">QFC24_005764</name>
</gene>
<evidence type="ECO:0000313" key="2">
    <source>
        <dbReference type="Proteomes" id="UP001234202"/>
    </source>
</evidence>
<name>A0ACC2X696_9TREE</name>
<evidence type="ECO:0000313" key="1">
    <source>
        <dbReference type="EMBL" id="KAJ9119293.1"/>
    </source>
</evidence>
<dbReference type="Proteomes" id="UP001234202">
    <property type="component" value="Unassembled WGS sequence"/>
</dbReference>